<accession>A0ABT5DKQ7</accession>
<evidence type="ECO:0000256" key="1">
    <source>
        <dbReference type="SAM" id="MobiDB-lite"/>
    </source>
</evidence>
<feature type="compositionally biased region" description="Basic and acidic residues" evidence="1">
    <location>
        <begin position="114"/>
        <end position="125"/>
    </location>
</feature>
<evidence type="ECO:0000313" key="2">
    <source>
        <dbReference type="EMBL" id="MDC0713604.1"/>
    </source>
</evidence>
<keyword evidence="3" id="KW-1185">Reference proteome</keyword>
<comment type="caution">
    <text evidence="2">The sequence shown here is derived from an EMBL/GenBank/DDBJ whole genome shotgun (WGS) entry which is preliminary data.</text>
</comment>
<name>A0ABT5DKQ7_9BACT</name>
<protein>
    <submittedName>
        <fullName evidence="2">Uncharacterized protein</fullName>
    </submittedName>
</protein>
<evidence type="ECO:0000313" key="3">
    <source>
        <dbReference type="Proteomes" id="UP001221838"/>
    </source>
</evidence>
<dbReference type="EMBL" id="JAQNDM010000002">
    <property type="protein sequence ID" value="MDC0713604.1"/>
    <property type="molecule type" value="Genomic_DNA"/>
</dbReference>
<organism evidence="2 3">
    <name type="scientific">Stigmatella ashevillensis</name>
    <dbReference type="NCBI Taxonomy" id="2995309"/>
    <lineage>
        <taxon>Bacteria</taxon>
        <taxon>Pseudomonadati</taxon>
        <taxon>Myxococcota</taxon>
        <taxon>Myxococcia</taxon>
        <taxon>Myxococcales</taxon>
        <taxon>Cystobacterineae</taxon>
        <taxon>Archangiaceae</taxon>
        <taxon>Stigmatella</taxon>
    </lineage>
</organism>
<proteinExistence type="predicted"/>
<sequence length="125" mass="13973">MTPPVWLKIAAQRSGQQAGTLGHTLARYQEMEERSTEALAAELDCTPETLQWLSLCRNPSEDRFAEHLFEISKRFAVDSQKLAAVIRRVEVMKALSEGSQDADQPDGNAMLLAARDRLRDDEGKS</sequence>
<gene>
    <name evidence="2" type="ORF">POL68_34380</name>
</gene>
<dbReference type="RefSeq" id="WP_272143961.1">
    <property type="nucleotide sequence ID" value="NZ_JAQNDM010000002.1"/>
</dbReference>
<feature type="region of interest" description="Disordered" evidence="1">
    <location>
        <begin position="95"/>
        <end position="125"/>
    </location>
</feature>
<dbReference type="Proteomes" id="UP001221838">
    <property type="component" value="Unassembled WGS sequence"/>
</dbReference>
<reference evidence="2 3" key="1">
    <citation type="submission" date="2022-11" db="EMBL/GenBank/DDBJ databases">
        <title>Minimal conservation of predation-associated metabolite biosynthetic gene clusters underscores biosynthetic potential of Myxococcota including descriptions for ten novel species: Archangium lansinium sp. nov., Myxococcus landrumus sp. nov., Nannocystis bai.</title>
        <authorList>
            <person name="Ahearne A."/>
            <person name="Stevens C."/>
            <person name="Dowd S."/>
        </authorList>
    </citation>
    <scope>NUCLEOTIDE SEQUENCE [LARGE SCALE GENOMIC DNA]</scope>
    <source>
        <strain evidence="2 3">NCWAL01</strain>
    </source>
</reference>